<feature type="domain" description="Lysozyme inhibitor LprI-like N-terminal" evidence="2">
    <location>
        <begin position="58"/>
        <end position="155"/>
    </location>
</feature>
<evidence type="ECO:0000313" key="4">
    <source>
        <dbReference type="Proteomes" id="UP000656319"/>
    </source>
</evidence>
<evidence type="ECO:0000313" key="3">
    <source>
        <dbReference type="EMBL" id="CAD6555800.1"/>
    </source>
</evidence>
<comment type="caution">
    <text evidence="3">The sequence shown here is derived from an EMBL/GenBank/DDBJ whole genome shotgun (WGS) entry which is preliminary data.</text>
</comment>
<proteinExistence type="predicted"/>
<dbReference type="RefSeq" id="WP_201699451.1">
    <property type="nucleotide sequence ID" value="NZ_CAJHCQ010000019.1"/>
</dbReference>
<accession>A0ABN7ICM4</accession>
<feature type="signal peptide" evidence="1">
    <location>
        <begin position="1"/>
        <end position="20"/>
    </location>
</feature>
<dbReference type="Gene3D" id="1.20.1270.180">
    <property type="match status" value="1"/>
</dbReference>
<organism evidence="3 4">
    <name type="scientific">Paraburkholderia hiiakae</name>
    <dbReference type="NCBI Taxonomy" id="1081782"/>
    <lineage>
        <taxon>Bacteria</taxon>
        <taxon>Pseudomonadati</taxon>
        <taxon>Pseudomonadota</taxon>
        <taxon>Betaproteobacteria</taxon>
        <taxon>Burkholderiales</taxon>
        <taxon>Burkholderiaceae</taxon>
        <taxon>Paraburkholderia</taxon>
    </lineage>
</organism>
<keyword evidence="1" id="KW-0732">Signal</keyword>
<dbReference type="Pfam" id="PF07007">
    <property type="entry name" value="LprI"/>
    <property type="match status" value="1"/>
</dbReference>
<feature type="chain" id="PRO_5045743962" description="Lysozyme inhibitor LprI-like N-terminal domain-containing protein" evidence="1">
    <location>
        <begin position="21"/>
        <end position="161"/>
    </location>
</feature>
<name>A0ABN7ICM4_9BURK</name>
<protein>
    <recommendedName>
        <fullName evidence="2">Lysozyme inhibitor LprI-like N-terminal domain-containing protein</fullName>
    </recommendedName>
</protein>
<dbReference type="InterPro" id="IPR009739">
    <property type="entry name" value="LprI-like_N"/>
</dbReference>
<sequence length="161" mass="18400">MILRTKILYALALLPIIASAKTVYSGEFDYHDFKSPEASFLGRTHAEVARMCDTGEHASNDDLAQCSHLKFNNASSQLEKRLKAIRSKSEKNDKSLKADDEPLSSPYFEKAQTAWTTYRDNECYSEAYSMGEAAERYIFFWECMANITNSRVEELDELLKD</sequence>
<dbReference type="EMBL" id="CAJHCQ010000019">
    <property type="protein sequence ID" value="CAD6555800.1"/>
    <property type="molecule type" value="Genomic_DNA"/>
</dbReference>
<gene>
    <name evidence="3" type="ORF">LMG27952_05923</name>
</gene>
<evidence type="ECO:0000256" key="1">
    <source>
        <dbReference type="SAM" id="SignalP"/>
    </source>
</evidence>
<keyword evidence="4" id="KW-1185">Reference proteome</keyword>
<reference evidence="3 4" key="1">
    <citation type="submission" date="2020-10" db="EMBL/GenBank/DDBJ databases">
        <authorList>
            <person name="Peeters C."/>
        </authorList>
    </citation>
    <scope>NUCLEOTIDE SEQUENCE [LARGE SCALE GENOMIC DNA]</scope>
    <source>
        <strain evidence="3 4">LMG 27952</strain>
    </source>
</reference>
<evidence type="ECO:0000259" key="2">
    <source>
        <dbReference type="Pfam" id="PF07007"/>
    </source>
</evidence>
<dbReference type="Proteomes" id="UP000656319">
    <property type="component" value="Unassembled WGS sequence"/>
</dbReference>